<dbReference type="GO" id="GO:0071555">
    <property type="term" value="P:cell wall organization"/>
    <property type="evidence" value="ECO:0007669"/>
    <property type="project" value="UniProtKB-KW"/>
</dbReference>
<evidence type="ECO:0000256" key="4">
    <source>
        <dbReference type="ARBA" id="ARBA00022618"/>
    </source>
</evidence>
<comment type="subcellular location">
    <subcellularLocation>
        <location evidence="1 12">Cytoplasm</location>
    </subcellularLocation>
</comment>
<dbReference type="InterPro" id="IPR013792">
    <property type="entry name" value="RNA3'P_cycl/enolpyr_Trfase_a/b"/>
</dbReference>
<evidence type="ECO:0000256" key="5">
    <source>
        <dbReference type="ARBA" id="ARBA00022679"/>
    </source>
</evidence>
<keyword evidence="7 12" id="KW-0573">Peptidoglycan synthesis</keyword>
<feature type="binding site" evidence="12">
    <location>
        <begin position="22"/>
        <end position="23"/>
    </location>
    <ligand>
        <name>phosphoenolpyruvate</name>
        <dbReference type="ChEBI" id="CHEBI:58702"/>
    </ligand>
</feature>
<dbReference type="NCBIfam" id="NF009470">
    <property type="entry name" value="PRK12830.1"/>
    <property type="match status" value="1"/>
</dbReference>
<feature type="domain" description="Enolpyruvate transferase" evidence="13">
    <location>
        <begin position="7"/>
        <end position="408"/>
    </location>
</feature>
<dbReference type="Proteomes" id="UP000199520">
    <property type="component" value="Unassembled WGS sequence"/>
</dbReference>
<comment type="catalytic activity">
    <reaction evidence="11 12">
        <text>phosphoenolpyruvate + UDP-N-acetyl-alpha-D-glucosamine = UDP-N-acetyl-3-O-(1-carboxyvinyl)-alpha-D-glucosamine + phosphate</text>
        <dbReference type="Rhea" id="RHEA:18681"/>
        <dbReference type="ChEBI" id="CHEBI:43474"/>
        <dbReference type="ChEBI" id="CHEBI:57705"/>
        <dbReference type="ChEBI" id="CHEBI:58702"/>
        <dbReference type="ChEBI" id="CHEBI:68483"/>
        <dbReference type="EC" id="2.5.1.7"/>
    </reaction>
</comment>
<proteinExistence type="inferred from homology"/>
<dbReference type="STRING" id="1123291.SAMN04490355_101155"/>
<dbReference type="RefSeq" id="WP_090934782.1">
    <property type="nucleotide sequence ID" value="NZ_FOTS01000011.1"/>
</dbReference>
<dbReference type="EMBL" id="FOTS01000011">
    <property type="protein sequence ID" value="SFL62541.1"/>
    <property type="molecule type" value="Genomic_DNA"/>
</dbReference>
<keyword evidence="5 12" id="KW-0808">Transferase</keyword>
<dbReference type="PANTHER" id="PTHR43783">
    <property type="entry name" value="UDP-N-ACETYLGLUCOSAMINE 1-CARBOXYVINYLTRANSFERASE"/>
    <property type="match status" value="1"/>
</dbReference>
<evidence type="ECO:0000256" key="1">
    <source>
        <dbReference type="ARBA" id="ARBA00004496"/>
    </source>
</evidence>
<dbReference type="SUPFAM" id="SSF55205">
    <property type="entry name" value="EPT/RTPC-like"/>
    <property type="match status" value="1"/>
</dbReference>
<dbReference type="InterPro" id="IPR036968">
    <property type="entry name" value="Enolpyruvate_Tfrase_sf"/>
</dbReference>
<dbReference type="CDD" id="cd01555">
    <property type="entry name" value="UdpNAET"/>
    <property type="match status" value="1"/>
</dbReference>
<gene>
    <name evidence="12" type="primary">murA</name>
    <name evidence="14" type="ORF">SAMN04490355_101155</name>
</gene>
<dbReference type="OrthoDB" id="9803760at2"/>
<evidence type="ECO:0000256" key="9">
    <source>
        <dbReference type="ARBA" id="ARBA00023316"/>
    </source>
</evidence>
<evidence type="ECO:0000256" key="3">
    <source>
        <dbReference type="ARBA" id="ARBA00022490"/>
    </source>
</evidence>
<dbReference type="GO" id="GO:0051301">
    <property type="term" value="P:cell division"/>
    <property type="evidence" value="ECO:0007669"/>
    <property type="project" value="UniProtKB-KW"/>
</dbReference>
<dbReference type="HAMAP" id="MF_00111">
    <property type="entry name" value="MurA"/>
    <property type="match status" value="1"/>
</dbReference>
<comment type="function">
    <text evidence="12">Cell wall formation. Adds enolpyruvyl to UDP-N-acetylglucosamine.</text>
</comment>
<organism evidence="14 15">
    <name type="scientific">Pelosinus propionicus DSM 13327</name>
    <dbReference type="NCBI Taxonomy" id="1123291"/>
    <lineage>
        <taxon>Bacteria</taxon>
        <taxon>Bacillati</taxon>
        <taxon>Bacillota</taxon>
        <taxon>Negativicutes</taxon>
        <taxon>Selenomonadales</taxon>
        <taxon>Sporomusaceae</taxon>
        <taxon>Pelosinus</taxon>
    </lineage>
</organism>
<evidence type="ECO:0000256" key="2">
    <source>
        <dbReference type="ARBA" id="ARBA00004752"/>
    </source>
</evidence>
<feature type="binding site" evidence="12">
    <location>
        <position position="329"/>
    </location>
    <ligand>
        <name>UDP-N-acetyl-alpha-D-glucosamine</name>
        <dbReference type="ChEBI" id="CHEBI:57705"/>
    </ligand>
</feature>
<evidence type="ECO:0000259" key="13">
    <source>
        <dbReference type="Pfam" id="PF00275"/>
    </source>
</evidence>
<protein>
    <recommendedName>
        <fullName evidence="12">UDP-N-acetylglucosamine 1-carboxyvinyltransferase</fullName>
        <ecNumber evidence="12">2.5.1.7</ecNumber>
    </recommendedName>
    <alternativeName>
        <fullName evidence="12">Enoylpyruvate transferase</fullName>
    </alternativeName>
    <alternativeName>
        <fullName evidence="12">UDP-N-acetylglucosamine enolpyruvyl transferase</fullName>
        <shortName evidence="12">EPT</shortName>
    </alternativeName>
</protein>
<feature type="binding site" evidence="12">
    <location>
        <begin position="123"/>
        <end position="127"/>
    </location>
    <ligand>
        <name>UDP-N-acetyl-alpha-D-glucosamine</name>
        <dbReference type="ChEBI" id="CHEBI:57705"/>
    </ligand>
</feature>
<dbReference type="GO" id="GO:0008360">
    <property type="term" value="P:regulation of cell shape"/>
    <property type="evidence" value="ECO:0007669"/>
    <property type="project" value="UniProtKB-KW"/>
</dbReference>
<dbReference type="InterPro" id="IPR005750">
    <property type="entry name" value="UDP_GlcNAc_COvinyl_MurA"/>
</dbReference>
<evidence type="ECO:0000256" key="8">
    <source>
        <dbReference type="ARBA" id="ARBA00023306"/>
    </source>
</evidence>
<keyword evidence="8 12" id="KW-0131">Cell cycle</keyword>
<evidence type="ECO:0000313" key="14">
    <source>
        <dbReference type="EMBL" id="SFL62541.1"/>
    </source>
</evidence>
<dbReference type="InterPro" id="IPR050068">
    <property type="entry name" value="MurA_subfamily"/>
</dbReference>
<evidence type="ECO:0000256" key="7">
    <source>
        <dbReference type="ARBA" id="ARBA00022984"/>
    </source>
</evidence>
<feature type="binding site" evidence="12">
    <location>
        <position position="94"/>
    </location>
    <ligand>
        <name>UDP-N-acetyl-alpha-D-glucosamine</name>
        <dbReference type="ChEBI" id="CHEBI:57705"/>
    </ligand>
</feature>
<keyword evidence="4 12" id="KW-0132">Cell division</keyword>
<name>A0A1I4J8K2_9FIRM</name>
<dbReference type="AlphaFoldDB" id="A0A1I4J8K2"/>
<reference evidence="15" key="1">
    <citation type="submission" date="2016-10" db="EMBL/GenBank/DDBJ databases">
        <authorList>
            <person name="Varghese N."/>
            <person name="Submissions S."/>
        </authorList>
    </citation>
    <scope>NUCLEOTIDE SEQUENCE [LARGE SCALE GENOMIC DNA]</scope>
    <source>
        <strain evidence="15">DSM 13327</strain>
    </source>
</reference>
<evidence type="ECO:0000256" key="10">
    <source>
        <dbReference type="ARBA" id="ARBA00038367"/>
    </source>
</evidence>
<feature type="modified residue" description="2-(S-cysteinyl)pyruvic acid O-phosphothioketal" evidence="12">
    <location>
        <position position="118"/>
    </location>
</feature>
<dbReference type="Pfam" id="PF00275">
    <property type="entry name" value="EPSP_synthase"/>
    <property type="match status" value="1"/>
</dbReference>
<dbReference type="UniPathway" id="UPA00219"/>
<keyword evidence="9 12" id="KW-0961">Cell wall biogenesis/degradation</keyword>
<dbReference type="Gene3D" id="3.65.10.10">
    <property type="entry name" value="Enolpyruvate transferase domain"/>
    <property type="match status" value="2"/>
</dbReference>
<keyword evidence="3 12" id="KW-0963">Cytoplasm</keyword>
<dbReference type="NCBIfam" id="TIGR01072">
    <property type="entry name" value="murA"/>
    <property type="match status" value="1"/>
</dbReference>
<evidence type="ECO:0000313" key="15">
    <source>
        <dbReference type="Proteomes" id="UP000199520"/>
    </source>
</evidence>
<dbReference type="EC" id="2.5.1.7" evidence="12"/>
<comment type="similarity">
    <text evidence="10 12">Belongs to the EPSP synthase family. MurA subfamily.</text>
</comment>
<keyword evidence="15" id="KW-1185">Reference proteome</keyword>
<dbReference type="GO" id="GO:0005737">
    <property type="term" value="C:cytoplasm"/>
    <property type="evidence" value="ECO:0007669"/>
    <property type="project" value="UniProtKB-SubCell"/>
</dbReference>
<comment type="caution">
    <text evidence="12">Lacks conserved residue(s) required for the propagation of feature annotation.</text>
</comment>
<dbReference type="GO" id="GO:0009252">
    <property type="term" value="P:peptidoglycan biosynthetic process"/>
    <property type="evidence" value="ECO:0007669"/>
    <property type="project" value="UniProtKB-UniRule"/>
</dbReference>
<feature type="binding site" evidence="12">
    <location>
        <position position="307"/>
    </location>
    <ligand>
        <name>UDP-N-acetyl-alpha-D-glucosamine</name>
        <dbReference type="ChEBI" id="CHEBI:57705"/>
    </ligand>
</feature>
<keyword evidence="6 12" id="KW-0133">Cell shape</keyword>
<dbReference type="NCBIfam" id="NF006873">
    <property type="entry name" value="PRK09369.1"/>
    <property type="match status" value="1"/>
</dbReference>
<sequence length="426" mass="45386">MEKLVIRGGNKLYGTIKISGAKNAVLPLIAATLLGTSQSTLEGIPDLEDVRTFSQVLKHLGVSVEYNKEEQTMLVDSTVISSCEAPYELVRKMRASFLIMGPLLARYGHSKISLPGGCAIGTRPIDLHLKGFEALGAKIDIGHGYIEATAPNGLTGARIYLDFPSVGATENIIMAASMAKGQTILENPAHEPEIVDLANYLNTMGANIRGAGTNVIKIEGVPELKGKVYEVIPDRIEAGTYMVAAAMAGGDLYVENALPEHLKPVIAKLKEAGATIDEDINGIRVKSDGKLRAIDIKTLPYPGFPTDMQAQFMAMTTISQGTSVVSETVFENRFMHVDELKRMGANIKIDGRSAVVEGVATLTGCPVKATDLRAGAALVLAGLVAEGETEVGYLHHIDRGYDGLVEKLCGVGADIKRVGTAETKKK</sequence>
<evidence type="ECO:0000256" key="6">
    <source>
        <dbReference type="ARBA" id="ARBA00022960"/>
    </source>
</evidence>
<accession>A0A1I4J8K2</accession>
<dbReference type="GO" id="GO:0019277">
    <property type="term" value="P:UDP-N-acetylgalactosamine biosynthetic process"/>
    <property type="evidence" value="ECO:0007669"/>
    <property type="project" value="InterPro"/>
</dbReference>
<dbReference type="PANTHER" id="PTHR43783:SF1">
    <property type="entry name" value="UDP-N-ACETYLGLUCOSAMINE 1-CARBOXYVINYLTRANSFERASE"/>
    <property type="match status" value="1"/>
</dbReference>
<comment type="pathway">
    <text evidence="2 12">Cell wall biogenesis; peptidoglycan biosynthesis.</text>
</comment>
<dbReference type="FunFam" id="3.65.10.10:FF:000001">
    <property type="entry name" value="UDP-N-acetylglucosamine 1-carboxyvinyltransferase"/>
    <property type="match status" value="1"/>
</dbReference>
<evidence type="ECO:0000256" key="11">
    <source>
        <dbReference type="ARBA" id="ARBA00047527"/>
    </source>
</evidence>
<dbReference type="InterPro" id="IPR001986">
    <property type="entry name" value="Enolpyruvate_Tfrase_dom"/>
</dbReference>
<dbReference type="GO" id="GO:0008760">
    <property type="term" value="F:UDP-N-acetylglucosamine 1-carboxyvinyltransferase activity"/>
    <property type="evidence" value="ECO:0007669"/>
    <property type="project" value="UniProtKB-UniRule"/>
</dbReference>
<keyword evidence="12" id="KW-0670">Pyruvate</keyword>
<feature type="active site" description="Proton donor" evidence="12">
    <location>
        <position position="118"/>
    </location>
</feature>
<evidence type="ECO:0000256" key="12">
    <source>
        <dbReference type="HAMAP-Rule" id="MF_00111"/>
    </source>
</evidence>